<evidence type="ECO:0000313" key="1">
    <source>
        <dbReference type="EMBL" id="CAH0417351.1"/>
    </source>
</evidence>
<organism evidence="1 2">
    <name type="scientific">Periweissella fabaria</name>
    <dbReference type="NCBI Taxonomy" id="546157"/>
    <lineage>
        <taxon>Bacteria</taxon>
        <taxon>Bacillati</taxon>
        <taxon>Bacillota</taxon>
        <taxon>Bacilli</taxon>
        <taxon>Lactobacillales</taxon>
        <taxon>Lactobacillaceae</taxon>
        <taxon>Periweissella</taxon>
    </lineage>
</organism>
<keyword evidence="2" id="KW-1185">Reference proteome</keyword>
<reference evidence="1 2" key="1">
    <citation type="submission" date="2021-11" db="EMBL/GenBank/DDBJ databases">
        <authorList>
            <person name="Depoorter E."/>
        </authorList>
    </citation>
    <scope>NUCLEOTIDE SEQUENCE [LARGE SCALE GENOMIC DNA]</scope>
    <source>
        <strain evidence="1 2">LMG 24289</strain>
    </source>
</reference>
<gene>
    <name evidence="1" type="ORF">WFA24289_01686</name>
</gene>
<evidence type="ECO:0000313" key="2">
    <source>
        <dbReference type="Proteomes" id="UP000789707"/>
    </source>
</evidence>
<dbReference type="Proteomes" id="UP000789707">
    <property type="component" value="Unassembled WGS sequence"/>
</dbReference>
<comment type="caution">
    <text evidence="1">The sequence shown here is derived from an EMBL/GenBank/DDBJ whole genome shotgun (WGS) entry which is preliminary data.</text>
</comment>
<accession>A0ABM8Z9G7</accession>
<name>A0ABM8Z9G7_9LACO</name>
<proteinExistence type="predicted"/>
<dbReference type="EMBL" id="CAKKNS010000008">
    <property type="protein sequence ID" value="CAH0417351.1"/>
    <property type="molecule type" value="Genomic_DNA"/>
</dbReference>
<protein>
    <submittedName>
        <fullName evidence="1">Uncharacterized protein</fullName>
    </submittedName>
</protein>
<sequence>MLKVYDEVESNRMNVRIRPNDLIGQSNIIKTQWQLL</sequence>